<reference evidence="2 3" key="1">
    <citation type="submission" date="2018-03" db="EMBL/GenBank/DDBJ databases">
        <title>Alkalicoccus saliphilus sp. nov., isolated from a mineral pool.</title>
        <authorList>
            <person name="Zhao B."/>
        </authorList>
    </citation>
    <scope>NUCLEOTIDE SEQUENCE [LARGE SCALE GENOMIC DNA]</scope>
    <source>
        <strain evidence="2 3">6AG</strain>
    </source>
</reference>
<dbReference type="AlphaFoldDB" id="A0A2T4UA49"/>
<accession>A0A2T4UA49</accession>
<keyword evidence="1" id="KW-1133">Transmembrane helix</keyword>
<evidence type="ECO:0000313" key="2">
    <source>
        <dbReference type="EMBL" id="PTL40266.1"/>
    </source>
</evidence>
<feature type="transmembrane region" description="Helical" evidence="1">
    <location>
        <begin position="6"/>
        <end position="23"/>
    </location>
</feature>
<keyword evidence="1" id="KW-0472">Membrane</keyword>
<evidence type="ECO:0000313" key="3">
    <source>
        <dbReference type="Proteomes" id="UP000240509"/>
    </source>
</evidence>
<name>A0A2T4UA49_9BACI</name>
<gene>
    <name evidence="2" type="ORF">C6Y45_02485</name>
</gene>
<dbReference type="Proteomes" id="UP000240509">
    <property type="component" value="Unassembled WGS sequence"/>
</dbReference>
<comment type="caution">
    <text evidence="2">The sequence shown here is derived from an EMBL/GenBank/DDBJ whole genome shotgun (WGS) entry which is preliminary data.</text>
</comment>
<protein>
    <submittedName>
        <fullName evidence="2">Uncharacterized protein</fullName>
    </submittedName>
</protein>
<evidence type="ECO:0000256" key="1">
    <source>
        <dbReference type="SAM" id="Phobius"/>
    </source>
</evidence>
<keyword evidence="3" id="KW-1185">Reference proteome</keyword>
<dbReference type="EMBL" id="PZJJ01000002">
    <property type="protein sequence ID" value="PTL40266.1"/>
    <property type="molecule type" value="Genomic_DNA"/>
</dbReference>
<proteinExistence type="predicted"/>
<sequence>MAERAFFLIFLAVVLTVIFISLIKSNSSLRRFAAGSGNNFSNRMKTKFPVLKYHFRLPLIEDMY</sequence>
<keyword evidence="1" id="KW-0812">Transmembrane</keyword>
<organism evidence="2 3">
    <name type="scientific">Alkalicoccus saliphilus</name>
    <dbReference type="NCBI Taxonomy" id="200989"/>
    <lineage>
        <taxon>Bacteria</taxon>
        <taxon>Bacillati</taxon>
        <taxon>Bacillota</taxon>
        <taxon>Bacilli</taxon>
        <taxon>Bacillales</taxon>
        <taxon>Bacillaceae</taxon>
        <taxon>Alkalicoccus</taxon>
    </lineage>
</organism>